<geneLocation type="plasmid" evidence="3 4">
    <name>p1</name>
</geneLocation>
<dbReference type="AlphaFoldDB" id="A0A4D8PJD9"/>
<keyword evidence="3" id="KW-0614">Plasmid</keyword>
<dbReference type="CDD" id="cd22362">
    <property type="entry name" value="TnsA_endonuclease-like"/>
    <property type="match status" value="1"/>
</dbReference>
<dbReference type="Pfam" id="PF08721">
    <property type="entry name" value="Tn7_Tnp_TnsA_C"/>
    <property type="match status" value="1"/>
</dbReference>
<name>A0A4D8PJD9_9PROT</name>
<evidence type="ECO:0000259" key="1">
    <source>
        <dbReference type="Pfam" id="PF08721"/>
    </source>
</evidence>
<feature type="domain" description="TnsA endonuclease C-terminal" evidence="1">
    <location>
        <begin position="170"/>
        <end position="253"/>
    </location>
</feature>
<dbReference type="Proteomes" id="UP000298595">
    <property type="component" value="Plasmid p1"/>
</dbReference>
<organism evidence="3 4">
    <name type="scientific">Azospirillum argentinense</name>
    <dbReference type="NCBI Taxonomy" id="2970906"/>
    <lineage>
        <taxon>Bacteria</taxon>
        <taxon>Pseudomonadati</taxon>
        <taxon>Pseudomonadota</taxon>
        <taxon>Alphaproteobacteria</taxon>
        <taxon>Rhodospirillales</taxon>
        <taxon>Azospirillaceae</taxon>
        <taxon>Azospirillum</taxon>
    </lineage>
</organism>
<accession>A0A4D8PJD9</accession>
<proteinExistence type="predicted"/>
<feature type="domain" description="TnsA endonuclease N-terminal" evidence="2">
    <location>
        <begin position="74"/>
        <end position="168"/>
    </location>
</feature>
<dbReference type="InterPro" id="IPR011335">
    <property type="entry name" value="Restrct_endonuc-II-like"/>
</dbReference>
<gene>
    <name evidence="3" type="ORF">D3093_19635</name>
</gene>
<evidence type="ECO:0000259" key="2">
    <source>
        <dbReference type="Pfam" id="PF08722"/>
    </source>
</evidence>
<keyword evidence="3" id="KW-0540">Nuclease</keyword>
<reference evidence="3 4" key="1">
    <citation type="submission" date="2018-09" db="EMBL/GenBank/DDBJ databases">
        <title>Whole genome based analysis of evolution and adaptive divergence in Indian and Brazilian strains of Azospirillum brasilense.</title>
        <authorList>
            <person name="Singh C."/>
            <person name="Tripathi A.K."/>
        </authorList>
    </citation>
    <scope>NUCLEOTIDE SEQUENCE [LARGE SCALE GENOMIC DNA]</scope>
    <source>
        <strain evidence="3 4">MTCC4035</strain>
        <plasmid evidence="3 4">p1</plasmid>
    </source>
</reference>
<dbReference type="EMBL" id="CP032322">
    <property type="protein sequence ID" value="QCN97444.1"/>
    <property type="molecule type" value="Genomic_DNA"/>
</dbReference>
<keyword evidence="3" id="KW-0255">Endonuclease</keyword>
<dbReference type="GO" id="GO:0003676">
    <property type="term" value="F:nucleic acid binding"/>
    <property type="evidence" value="ECO:0007669"/>
    <property type="project" value="InterPro"/>
</dbReference>
<dbReference type="RefSeq" id="WP_137116737.1">
    <property type="nucleotide sequence ID" value="NZ_CP032322.1"/>
</dbReference>
<dbReference type="SUPFAM" id="SSF52980">
    <property type="entry name" value="Restriction endonuclease-like"/>
    <property type="match status" value="1"/>
</dbReference>
<dbReference type="Gene3D" id="3.40.1350.10">
    <property type="match status" value="1"/>
</dbReference>
<dbReference type="GO" id="GO:0004519">
    <property type="term" value="F:endonuclease activity"/>
    <property type="evidence" value="ECO:0007669"/>
    <property type="project" value="UniProtKB-KW"/>
</dbReference>
<dbReference type="InterPro" id="IPR011856">
    <property type="entry name" value="tRNA_endonuc-like_dom_sf"/>
</dbReference>
<evidence type="ECO:0000313" key="4">
    <source>
        <dbReference type="Proteomes" id="UP000298595"/>
    </source>
</evidence>
<sequence length="278" mass="31680">MGRRRYSFDEGRIARFIAEGRGSGVGADYKPWLTVQDVPSSGRTHRPRGLKTGRVHQLLSDIERDLFYILDWSAAVIDIREQFPLDRAATQSIAERLGITHPRDARTKTPLVMTTDFLCDVMRDGRRVQIARSVKPAKELETARVVETQEIERRYWLERGVDWGIVTDADIPETYAANIGHVHKYASVDDLTQPYPGFYAEIAALVAREVPTRSYLTLHQFCAEMDLRWNLPQATTLLLIRHLIATRALVCDMTLPFDYDAPLTWLWPAGADRGRQSA</sequence>
<dbReference type="InterPro" id="IPR036388">
    <property type="entry name" value="WH-like_DNA-bd_sf"/>
</dbReference>
<protein>
    <submittedName>
        <fullName evidence="3">Heteromeric transposase endonuclease subunit TnsA</fullName>
    </submittedName>
</protein>
<keyword evidence="3" id="KW-0378">Hydrolase</keyword>
<dbReference type="InterPro" id="IPR014832">
    <property type="entry name" value="TnsA_C"/>
</dbReference>
<dbReference type="InterPro" id="IPR014833">
    <property type="entry name" value="TnsA_N"/>
</dbReference>
<dbReference type="Gene3D" id="1.10.10.10">
    <property type="entry name" value="Winged helix-like DNA-binding domain superfamily/Winged helix DNA-binding domain"/>
    <property type="match status" value="1"/>
</dbReference>
<dbReference type="Pfam" id="PF08722">
    <property type="entry name" value="Tn7_TnsA-like_N"/>
    <property type="match status" value="1"/>
</dbReference>
<dbReference type="KEGG" id="aare:D3093_19635"/>
<evidence type="ECO:0000313" key="3">
    <source>
        <dbReference type="EMBL" id="QCN97444.1"/>
    </source>
</evidence>